<dbReference type="CDD" id="cd06533">
    <property type="entry name" value="Glyco_transf_WecG_TagA"/>
    <property type="match status" value="1"/>
</dbReference>
<dbReference type="PANTHER" id="PTHR34136">
    <property type="match status" value="1"/>
</dbReference>
<comment type="caution">
    <text evidence="5">The sequence shown here is derived from an EMBL/GenBank/DDBJ whole genome shotgun (WGS) entry which is preliminary data.</text>
</comment>
<protein>
    <recommendedName>
        <fullName evidence="4">Glycosyltransferase 2-like domain-containing protein</fullName>
    </recommendedName>
</protein>
<feature type="domain" description="Glycosyltransferase 2-like" evidence="4">
    <location>
        <begin position="315"/>
        <end position="437"/>
    </location>
</feature>
<reference evidence="5 6" key="1">
    <citation type="journal article" date="2019" name="Int. J. Syst. Evol. Microbiol.">
        <title>The Global Catalogue of Microorganisms (GCM) 10K type strain sequencing project: providing services to taxonomists for standard genome sequencing and annotation.</title>
        <authorList>
            <consortium name="The Broad Institute Genomics Platform"/>
            <consortium name="The Broad Institute Genome Sequencing Center for Infectious Disease"/>
            <person name="Wu L."/>
            <person name="Ma J."/>
        </authorList>
    </citation>
    <scope>NUCLEOTIDE SEQUENCE [LARGE SCALE GENOMIC DNA]</scope>
    <source>
        <strain evidence="5 6">JCM 16034</strain>
    </source>
</reference>
<evidence type="ECO:0000256" key="2">
    <source>
        <dbReference type="ARBA" id="ARBA00022679"/>
    </source>
</evidence>
<dbReference type="InterPro" id="IPR001173">
    <property type="entry name" value="Glyco_trans_2-like"/>
</dbReference>
<keyword evidence="1" id="KW-0328">Glycosyltransferase</keyword>
<dbReference type="Gene3D" id="3.90.550.10">
    <property type="entry name" value="Spore Coat Polysaccharide Biosynthesis Protein SpsA, Chain A"/>
    <property type="match status" value="2"/>
</dbReference>
<dbReference type="Pfam" id="PF00535">
    <property type="entry name" value="Glycos_transf_2"/>
    <property type="match status" value="2"/>
</dbReference>
<name>A0ABN3BV17_9MICC</name>
<evidence type="ECO:0000259" key="4">
    <source>
        <dbReference type="Pfam" id="PF00535"/>
    </source>
</evidence>
<dbReference type="Pfam" id="PF03808">
    <property type="entry name" value="Glyco_tran_WecG"/>
    <property type="match status" value="1"/>
</dbReference>
<organism evidence="5 6">
    <name type="scientific">Sinomonas flava</name>
    <dbReference type="NCBI Taxonomy" id="496857"/>
    <lineage>
        <taxon>Bacteria</taxon>
        <taxon>Bacillati</taxon>
        <taxon>Actinomycetota</taxon>
        <taxon>Actinomycetes</taxon>
        <taxon>Micrococcales</taxon>
        <taxon>Micrococcaceae</taxon>
        <taxon>Sinomonas</taxon>
    </lineage>
</organism>
<evidence type="ECO:0000313" key="6">
    <source>
        <dbReference type="Proteomes" id="UP001500432"/>
    </source>
</evidence>
<dbReference type="EMBL" id="BAAAQW010000005">
    <property type="protein sequence ID" value="GAA2200415.1"/>
    <property type="molecule type" value="Genomic_DNA"/>
</dbReference>
<gene>
    <name evidence="5" type="ORF">GCM10009849_20810</name>
</gene>
<sequence>MARIHPTGARSLDVTLGGTTVTLLDSGEAVESILGGCLEREVPLGVVSANLDHVYHFGSGGRWERTLDAVDGLEWLTLLDGAPLASAAERITGQQWPRLAGSDLIGPLLDRAEADGLRVGFLGGLPEAHQRLRGRLAEQRPALCIAGFWGPSRGELEDPRMSRAVASRIAEAGTDVLVVGLGKPRQELWIAEHGAETSARVLLAFGAVVDFLAERIRRAPVWVSDHGLEWAWRLALEPARLSERYLVQGPEAYLRLRRNSAPGTVALTAAARAAAARDASRAAHPAGRGLEPGSPRPRPGGGFIPVEEPADVAALIVAYNSADALGPLIDSLRGAARSVRLRVVVADNSPDPSTLAALAAHPDVVAFGTGGNLGYAGGINAAMAAAGQAEGYLVLNPDTTVLPGAVDAMLARLRAGAGAVVPLMLTDDGERYPSLRREPTAARAWGDALFGSRFPGRPQWCAETDYHDESYAHAHTVDWATGAAIMVSADAAAAAGPWDERYFMYSEETDYCRALRHLGYEVWFEPAARVRHAGAGSGSSGKLAALMAVNKVRYLRKHATPARAALGAGAVVVREMLRAGDAGHRQTLATLLAPWTWGELPHAVRPAEGATDDGAEHPEGCVIIPAHNEEAVIGRTLGGLRPALQSGRVEVIVACNGCTDRTAAIAADVPGVRVLDLAAPGKTNALNAADAVATRWPRVYLDADIEIPPAALRSVLTELGRGRYLAGRPDFRYDTSGCGPLVGAYYRARVRVPATHEALWGAGCYAMTEAGHELLGAFPDGAPDDFYVDTLFSAEQKVLLDCEPVVVRPPRTAGSLLSTLHRVYRAPAESGQRATPARTLRGLVASVRGPVSLADAAVYASFALMGRRQSASARGVSRWERDESSRR</sequence>
<dbReference type="NCBIfam" id="TIGR00696">
    <property type="entry name" value="wecG_tagA_cpsF"/>
    <property type="match status" value="1"/>
</dbReference>
<dbReference type="Proteomes" id="UP001500432">
    <property type="component" value="Unassembled WGS sequence"/>
</dbReference>
<evidence type="ECO:0000256" key="1">
    <source>
        <dbReference type="ARBA" id="ARBA00022676"/>
    </source>
</evidence>
<feature type="domain" description="Glycosyltransferase 2-like" evidence="4">
    <location>
        <begin position="621"/>
        <end position="731"/>
    </location>
</feature>
<keyword evidence="6" id="KW-1185">Reference proteome</keyword>
<dbReference type="InterPro" id="IPR004629">
    <property type="entry name" value="WecG_TagA_CpsF"/>
</dbReference>
<dbReference type="PANTHER" id="PTHR34136:SF1">
    <property type="entry name" value="UDP-N-ACETYL-D-MANNOSAMINURONIC ACID TRANSFERASE"/>
    <property type="match status" value="1"/>
</dbReference>
<dbReference type="RefSeq" id="WP_344299635.1">
    <property type="nucleotide sequence ID" value="NZ_BAAAQW010000005.1"/>
</dbReference>
<dbReference type="InterPro" id="IPR029044">
    <property type="entry name" value="Nucleotide-diphossugar_trans"/>
</dbReference>
<accession>A0ABN3BV17</accession>
<proteinExistence type="predicted"/>
<dbReference type="SUPFAM" id="SSF53448">
    <property type="entry name" value="Nucleotide-diphospho-sugar transferases"/>
    <property type="match status" value="2"/>
</dbReference>
<keyword evidence="2" id="KW-0808">Transferase</keyword>
<evidence type="ECO:0000256" key="3">
    <source>
        <dbReference type="SAM" id="MobiDB-lite"/>
    </source>
</evidence>
<feature type="region of interest" description="Disordered" evidence="3">
    <location>
        <begin position="281"/>
        <end position="304"/>
    </location>
</feature>
<feature type="compositionally biased region" description="Low complexity" evidence="3">
    <location>
        <begin position="281"/>
        <end position="293"/>
    </location>
</feature>
<evidence type="ECO:0000313" key="5">
    <source>
        <dbReference type="EMBL" id="GAA2200415.1"/>
    </source>
</evidence>